<dbReference type="Pfam" id="PF18932">
    <property type="entry name" value="DUF5681"/>
    <property type="match status" value="1"/>
</dbReference>
<evidence type="ECO:0000259" key="2">
    <source>
        <dbReference type="Pfam" id="PF18932"/>
    </source>
</evidence>
<keyword evidence="4" id="KW-1185">Reference proteome</keyword>
<reference evidence="3 4" key="1">
    <citation type="submission" date="2017-01" db="EMBL/GenBank/DDBJ databases">
        <authorList>
            <person name="Mah S.A."/>
            <person name="Swanson W.J."/>
            <person name="Moy G.W."/>
            <person name="Vacquier V.D."/>
        </authorList>
    </citation>
    <scope>NUCLEOTIDE SEQUENCE [LARGE SCALE GENOMIC DNA]</scope>
    <source>
        <strain evidence="3 4">CPCC 203464</strain>
    </source>
</reference>
<dbReference type="InterPro" id="IPR043736">
    <property type="entry name" value="DUF5681"/>
</dbReference>
<accession>A0A1N7GG81</accession>
<dbReference type="AlphaFoldDB" id="A0A1N7GG81"/>
<dbReference type="EMBL" id="FTNT01000008">
    <property type="protein sequence ID" value="SIS11594.1"/>
    <property type="molecule type" value="Genomic_DNA"/>
</dbReference>
<gene>
    <name evidence="3" type="ORF">SAMN05445060_2749</name>
</gene>
<proteinExistence type="predicted"/>
<dbReference type="Proteomes" id="UP000186218">
    <property type="component" value="Unassembled WGS sequence"/>
</dbReference>
<feature type="region of interest" description="Disordered" evidence="1">
    <location>
        <begin position="1"/>
        <end position="24"/>
    </location>
</feature>
<evidence type="ECO:0000256" key="1">
    <source>
        <dbReference type="SAM" id="MobiDB-lite"/>
    </source>
</evidence>
<organism evidence="3 4">
    <name type="scientific">Williamsia sterculiae</name>
    <dbReference type="NCBI Taxonomy" id="1344003"/>
    <lineage>
        <taxon>Bacteria</taxon>
        <taxon>Bacillati</taxon>
        <taxon>Actinomycetota</taxon>
        <taxon>Actinomycetes</taxon>
        <taxon>Mycobacteriales</taxon>
        <taxon>Nocardiaceae</taxon>
        <taxon>Williamsia</taxon>
    </lineage>
</organism>
<dbReference type="STRING" id="1344003.SAMN05445060_2749"/>
<name>A0A1N7GG81_9NOCA</name>
<feature type="domain" description="DUF5681" evidence="2">
    <location>
        <begin position="4"/>
        <end position="88"/>
    </location>
</feature>
<sequence length="130" mass="13756">MVGKATQFKPGQSGNPAGKKPGTRNFKTIVRELLEDGGIDWNKVPVKNAKELEKRFGKRGGEALTYVMYAKGVAGDVPASKLVHDWAYGKSVDITSGGQSLMPIALDAAVLARMQQGGAAPHGTTTDSEQ</sequence>
<evidence type="ECO:0000313" key="4">
    <source>
        <dbReference type="Proteomes" id="UP000186218"/>
    </source>
</evidence>
<protein>
    <recommendedName>
        <fullName evidence="2">DUF5681 domain-containing protein</fullName>
    </recommendedName>
</protein>
<evidence type="ECO:0000313" key="3">
    <source>
        <dbReference type="EMBL" id="SIS11594.1"/>
    </source>
</evidence>